<dbReference type="Pfam" id="PF03171">
    <property type="entry name" value="2OG-FeII_Oxy"/>
    <property type="match status" value="1"/>
</dbReference>
<keyword evidence="2 5" id="KW-0479">Metal-binding</keyword>
<dbReference type="PROSITE" id="PS51471">
    <property type="entry name" value="FE2OG_OXY"/>
    <property type="match status" value="1"/>
</dbReference>
<sequence>MLSVKGLVESGTLKDVPSKYAYGRNPEEHISLDEERIPIIDFSLLTRGTPNQRFKVIRDISNACQEWGFFMVINHGVPKKLRDEMINSIESFFDLAEEEKQEYAGKNSLDLIRYGASFNVTIDKTLLWRDYLKILVHPHFEYSKRTREVANELLKGVSRSLGLEENYITKRMEVEVGSQMFVTNLYSPCPQPEIAMGLLHHSDYGLLTLLIQNHLGGLQVMHNGSWVPINPLPDSILINIGDHMEILTNGKYRSVVHRAVMNKEGTRISIGTAHGPPLKSIVRPAPELANPASYRGIKFRGVPRASTE</sequence>
<dbReference type="InterPro" id="IPR026992">
    <property type="entry name" value="DIOX_N"/>
</dbReference>
<comment type="similarity">
    <text evidence="1 5">Belongs to the iron/ascorbate-dependent oxidoreductase family.</text>
</comment>
<organism evidence="7 8">
    <name type="scientific">Hevea brasiliensis</name>
    <name type="common">Para rubber tree</name>
    <name type="synonym">Siphonia brasiliensis</name>
    <dbReference type="NCBI Taxonomy" id="3981"/>
    <lineage>
        <taxon>Eukaryota</taxon>
        <taxon>Viridiplantae</taxon>
        <taxon>Streptophyta</taxon>
        <taxon>Embryophyta</taxon>
        <taxon>Tracheophyta</taxon>
        <taxon>Spermatophyta</taxon>
        <taxon>Magnoliopsida</taxon>
        <taxon>eudicotyledons</taxon>
        <taxon>Gunneridae</taxon>
        <taxon>Pentapetalae</taxon>
        <taxon>rosids</taxon>
        <taxon>fabids</taxon>
        <taxon>Malpighiales</taxon>
        <taxon>Euphorbiaceae</taxon>
        <taxon>Crotonoideae</taxon>
        <taxon>Micrandreae</taxon>
        <taxon>Hevea</taxon>
    </lineage>
</organism>
<dbReference type="InterPro" id="IPR050295">
    <property type="entry name" value="Plant_2OG-oxidoreductases"/>
</dbReference>
<evidence type="ECO:0000259" key="6">
    <source>
        <dbReference type="PROSITE" id="PS51471"/>
    </source>
</evidence>
<dbReference type="InterPro" id="IPR027443">
    <property type="entry name" value="IPNS-like_sf"/>
</dbReference>
<keyword evidence="5" id="KW-0560">Oxidoreductase</keyword>
<evidence type="ECO:0000313" key="8">
    <source>
        <dbReference type="Proteomes" id="UP001174677"/>
    </source>
</evidence>
<feature type="domain" description="Fe2OG dioxygenase" evidence="6">
    <location>
        <begin position="176"/>
        <end position="276"/>
    </location>
</feature>
<dbReference type="InterPro" id="IPR005123">
    <property type="entry name" value="Oxoglu/Fe-dep_dioxygenase_dom"/>
</dbReference>
<evidence type="ECO:0000256" key="2">
    <source>
        <dbReference type="ARBA" id="ARBA00022723"/>
    </source>
</evidence>
<dbReference type="Gene3D" id="2.60.120.330">
    <property type="entry name" value="B-lactam Antibiotic, Isopenicillin N Synthase, Chain"/>
    <property type="match status" value="1"/>
</dbReference>
<reference evidence="7 8" key="1">
    <citation type="journal article" date="2023" name="Plant Biotechnol. J.">
        <title>Chromosome-level wild Hevea brasiliensis genome provides new tools for genomic-assisted breeding and valuable loci to elevate rubber yield.</title>
        <authorList>
            <person name="Cheng H."/>
            <person name="Song X."/>
            <person name="Hu Y."/>
            <person name="Wu T."/>
            <person name="Yang Q."/>
            <person name="An Z."/>
            <person name="Feng S."/>
            <person name="Deng Z."/>
            <person name="Wu W."/>
            <person name="Zeng X."/>
            <person name="Tu M."/>
            <person name="Wang X."/>
            <person name="Huang H."/>
        </authorList>
    </citation>
    <scope>NUCLEOTIDE SEQUENCE [LARGE SCALE GENOMIC DNA]</scope>
    <source>
        <strain evidence="7">MT/VB/25A 57/8</strain>
    </source>
</reference>
<dbReference type="InterPro" id="IPR044861">
    <property type="entry name" value="IPNS-like_FE2OG_OXY"/>
</dbReference>
<keyword evidence="8" id="KW-1185">Reference proteome</keyword>
<comment type="caution">
    <text evidence="7">The sequence shown here is derived from an EMBL/GenBank/DDBJ whole genome shotgun (WGS) entry which is preliminary data.</text>
</comment>
<evidence type="ECO:0000313" key="7">
    <source>
        <dbReference type="EMBL" id="KAJ9166526.1"/>
    </source>
</evidence>
<dbReference type="EMBL" id="JARPOI010000012">
    <property type="protein sequence ID" value="KAJ9166526.1"/>
    <property type="molecule type" value="Genomic_DNA"/>
</dbReference>
<accession>A0ABQ9LF36</accession>
<gene>
    <name evidence="7" type="ORF">P3X46_021266</name>
</gene>
<evidence type="ECO:0000256" key="3">
    <source>
        <dbReference type="ARBA" id="ARBA00022896"/>
    </source>
</evidence>
<proteinExistence type="inferred from homology"/>
<dbReference type="PANTHER" id="PTHR47991">
    <property type="entry name" value="OXOGLUTARATE/IRON-DEPENDENT DIOXYGENASE"/>
    <property type="match status" value="1"/>
</dbReference>
<dbReference type="Pfam" id="PF14226">
    <property type="entry name" value="DIOX_N"/>
    <property type="match status" value="1"/>
</dbReference>
<evidence type="ECO:0000256" key="5">
    <source>
        <dbReference type="RuleBase" id="RU003682"/>
    </source>
</evidence>
<dbReference type="Proteomes" id="UP001174677">
    <property type="component" value="Chromosome 12"/>
</dbReference>
<evidence type="ECO:0000256" key="4">
    <source>
        <dbReference type="ARBA" id="ARBA00023004"/>
    </source>
</evidence>
<keyword evidence="4 5" id="KW-0408">Iron</keyword>
<dbReference type="SUPFAM" id="SSF51197">
    <property type="entry name" value="Clavaminate synthase-like"/>
    <property type="match status" value="1"/>
</dbReference>
<evidence type="ECO:0000256" key="1">
    <source>
        <dbReference type="ARBA" id="ARBA00008056"/>
    </source>
</evidence>
<keyword evidence="3" id="KW-0847">Vitamin C</keyword>
<name>A0ABQ9LF36_HEVBR</name>
<protein>
    <recommendedName>
        <fullName evidence="6">Fe2OG dioxygenase domain-containing protein</fullName>
    </recommendedName>
</protein>